<evidence type="ECO:0000256" key="6">
    <source>
        <dbReference type="ARBA" id="ARBA00022833"/>
    </source>
</evidence>
<evidence type="ECO:0000256" key="7">
    <source>
        <dbReference type="ARBA" id="ARBA00022840"/>
    </source>
</evidence>
<evidence type="ECO:0000259" key="13">
    <source>
        <dbReference type="PROSITE" id="PS50860"/>
    </source>
</evidence>
<keyword evidence="7 11" id="KW-0067">ATP-binding</keyword>
<accession>A0ABS1WR35</accession>
<comment type="cofactor">
    <cofactor evidence="11">
        <name>Zn(2+)</name>
        <dbReference type="ChEBI" id="CHEBI:29105"/>
    </cofactor>
    <text evidence="11">Binds 1 zinc ion per subunit.</text>
</comment>
<dbReference type="PROSITE" id="PS50860">
    <property type="entry name" value="AA_TRNA_LIGASE_II_ALA"/>
    <property type="match status" value="1"/>
</dbReference>
<keyword evidence="9 11" id="KW-0648">Protein biosynthesis</keyword>
<keyword evidence="4 11" id="KW-0479">Metal-binding</keyword>
<feature type="binding site" evidence="11">
    <location>
        <position position="569"/>
    </location>
    <ligand>
        <name>Zn(2+)</name>
        <dbReference type="ChEBI" id="CHEBI:29105"/>
    </ligand>
</feature>
<dbReference type="InterPro" id="IPR023033">
    <property type="entry name" value="Ala_tRNA_ligase_euk/bac"/>
</dbReference>
<dbReference type="EMBL" id="JAEVLS010000001">
    <property type="protein sequence ID" value="MBM0103418.1"/>
    <property type="molecule type" value="Genomic_DNA"/>
</dbReference>
<keyword evidence="3 11" id="KW-0436">Ligase</keyword>
<evidence type="ECO:0000256" key="4">
    <source>
        <dbReference type="ARBA" id="ARBA00022723"/>
    </source>
</evidence>
<keyword evidence="8 11" id="KW-0694">RNA-binding</keyword>
<dbReference type="InterPro" id="IPR050058">
    <property type="entry name" value="Ala-tRNA_ligase"/>
</dbReference>
<comment type="caution">
    <text evidence="14">The sequence shown here is derived from an EMBL/GenBank/DDBJ whole genome shotgun (WGS) entry which is preliminary data.</text>
</comment>
<dbReference type="InterPro" id="IPR018162">
    <property type="entry name" value="Ala-tRNA-ligase_IIc_anticod-bd"/>
</dbReference>
<evidence type="ECO:0000256" key="9">
    <source>
        <dbReference type="ARBA" id="ARBA00022917"/>
    </source>
</evidence>
<dbReference type="HAMAP" id="MF_00036_B">
    <property type="entry name" value="Ala_tRNA_synth_B"/>
    <property type="match status" value="1"/>
</dbReference>
<feature type="binding site" evidence="11">
    <location>
        <position position="667"/>
    </location>
    <ligand>
        <name>Zn(2+)</name>
        <dbReference type="ChEBI" id="CHEBI:29105"/>
    </ligand>
</feature>
<evidence type="ECO:0000313" key="15">
    <source>
        <dbReference type="Proteomes" id="UP000661077"/>
    </source>
</evidence>
<dbReference type="InterPro" id="IPR002318">
    <property type="entry name" value="Ala-tRNA-lgiase_IIc"/>
</dbReference>
<evidence type="ECO:0000256" key="10">
    <source>
        <dbReference type="ARBA" id="ARBA00023146"/>
    </source>
</evidence>
<sequence length="882" mass="95763">MTAKRLSSAELRALFLDFFRERGHQVVASSSLVPGNDPTLLFTNAGMVQFKDVFLGKDKRNYSRAASSQRCVRAGGKHNDLENVGYTARHHTFFEMLGNFSFGDYFKRDAIRFAWEFVTGQRYLGIDPQRLMVTVYHTDDEAYDIWHKDVGVAADRIVRIGDKSGGGSDNFWQMGETGPCGPCTEVFYDHGAHIPGGPPGSADADGDRWIEIWNLVFMQFERSEEGKLTPLPKPSVDTGMGLERTAAVMQGVHSNYEIDLFVNLIKAAAEATHTKDLSSSSLRVIADHIRACSFLVADGVYPANEGRGYVLRRIIRRAVRHGYKLGQTQPFFYTLVGALEKEMGEAYPELRTQRAQIERVLKQEEERFAETLSQGMALLDQAIGSLQGKQIPGETVFRLYDTFGFPLDLTADIARERGFTIDEAGFEAAMEAQRERGRAASKFGVDLRAGISLDDKTIFSGYDSVQGSGTIVAILRGKERVDVLRSGEEGQVILDHTPFYAESGGQVGDTGELLGDGAKFEVLDTLKIGSAFAHVGRVSSGELRVGARIEARVDVERRRATMANHSATHLLHAALRKVLGTHVTQKGSLVAPDRLRFDFAHFAALTPEESRQIEEMVNAEIRANSAAETKLMAYDDAVASGAMALFGEKYDDQVRVLSFGGFSTELCGGTHVSRTGEIGLFKIVSEGGVAAGIRRIEAVTGQGAYEWISQTDRVLRDVASLVKAGREDVEDKVRQLLDRSRKLEKEVAALKSKLASGQGNDLSSTAVDVGGLKVVATRVDGADAPALRDAVDQLKNKLRSAAIVLASVQEGNKVVLIAGVTADQTARVKAGDLVNFVAQQVGGRGGGRADMAQAGGNDPTQLDTALAGVANWIESKVAAKSA</sequence>
<dbReference type="Proteomes" id="UP000661077">
    <property type="component" value="Unassembled WGS sequence"/>
</dbReference>
<evidence type="ECO:0000256" key="12">
    <source>
        <dbReference type="SAM" id="Coils"/>
    </source>
</evidence>
<dbReference type="Gene3D" id="3.30.930.10">
    <property type="entry name" value="Bira Bifunctional Protein, Domain 2"/>
    <property type="match status" value="1"/>
</dbReference>
<dbReference type="InterPro" id="IPR018163">
    <property type="entry name" value="Thr/Ala-tRNA-synth_IIc_edit"/>
</dbReference>
<dbReference type="SUPFAM" id="SSF55186">
    <property type="entry name" value="ThrRS/AlaRS common domain"/>
    <property type="match status" value="1"/>
</dbReference>
<protein>
    <recommendedName>
        <fullName evidence="11">Alanine--tRNA ligase</fullName>
        <ecNumber evidence="11">6.1.1.7</ecNumber>
    </recommendedName>
    <alternativeName>
        <fullName evidence="11">Alanyl-tRNA synthetase</fullName>
        <shortName evidence="11">AlaRS</shortName>
    </alternativeName>
</protein>
<keyword evidence="2 11" id="KW-0820">tRNA-binding</keyword>
<dbReference type="GO" id="GO:0004813">
    <property type="term" value="F:alanine-tRNA ligase activity"/>
    <property type="evidence" value="ECO:0007669"/>
    <property type="project" value="UniProtKB-EC"/>
</dbReference>
<feature type="binding site" evidence="11">
    <location>
        <position position="671"/>
    </location>
    <ligand>
        <name>Zn(2+)</name>
        <dbReference type="ChEBI" id="CHEBI:29105"/>
    </ligand>
</feature>
<feature type="coiled-coil region" evidence="12">
    <location>
        <begin position="726"/>
        <end position="753"/>
    </location>
</feature>
<dbReference type="RefSeq" id="WP_203165393.1">
    <property type="nucleotide sequence ID" value="NZ_JAEVLS010000001.1"/>
</dbReference>
<dbReference type="Gene3D" id="3.10.310.40">
    <property type="match status" value="1"/>
</dbReference>
<feature type="domain" description="Alanyl-transfer RNA synthetases family profile" evidence="13">
    <location>
        <begin position="6"/>
        <end position="710"/>
    </location>
</feature>
<keyword evidence="5 11" id="KW-0547">Nucleotide-binding</keyword>
<name>A0ABS1WR35_9GAMM</name>
<proteinExistence type="inferred from homology"/>
<reference evidence="14 15" key="1">
    <citation type="journal article" date="2021" name="Int. J. Syst. Evol. Microbiol.">
        <title>Steroidobacter gossypii sp. nov., isolated from soil of cotton cropping field.</title>
        <authorList>
            <person name="Huang R."/>
            <person name="Yang S."/>
            <person name="Zhen C."/>
            <person name="Liu W."/>
        </authorList>
    </citation>
    <scope>NUCLEOTIDE SEQUENCE [LARGE SCALE GENOMIC DNA]</scope>
    <source>
        <strain evidence="14 15">S1-65</strain>
    </source>
</reference>
<evidence type="ECO:0000313" key="14">
    <source>
        <dbReference type="EMBL" id="MBM0103418.1"/>
    </source>
</evidence>
<evidence type="ECO:0000256" key="2">
    <source>
        <dbReference type="ARBA" id="ARBA00022555"/>
    </source>
</evidence>
<evidence type="ECO:0000256" key="3">
    <source>
        <dbReference type="ARBA" id="ARBA00022598"/>
    </source>
</evidence>
<evidence type="ECO:0000256" key="11">
    <source>
        <dbReference type="HAMAP-Rule" id="MF_00036"/>
    </source>
</evidence>
<comment type="subcellular location">
    <subcellularLocation>
        <location evidence="11">Cytoplasm</location>
    </subcellularLocation>
</comment>
<dbReference type="CDD" id="cd00673">
    <property type="entry name" value="AlaRS_core"/>
    <property type="match status" value="1"/>
</dbReference>
<organism evidence="14 15">
    <name type="scientific">Steroidobacter gossypii</name>
    <dbReference type="NCBI Taxonomy" id="2805490"/>
    <lineage>
        <taxon>Bacteria</taxon>
        <taxon>Pseudomonadati</taxon>
        <taxon>Pseudomonadota</taxon>
        <taxon>Gammaproteobacteria</taxon>
        <taxon>Steroidobacterales</taxon>
        <taxon>Steroidobacteraceae</taxon>
        <taxon>Steroidobacter</taxon>
    </lineage>
</organism>
<dbReference type="InterPro" id="IPR009000">
    <property type="entry name" value="Transl_B-barrel_sf"/>
</dbReference>
<dbReference type="SMART" id="SM00863">
    <property type="entry name" value="tRNA_SAD"/>
    <property type="match status" value="1"/>
</dbReference>
<feature type="coiled-coil region" evidence="12">
    <location>
        <begin position="347"/>
        <end position="374"/>
    </location>
</feature>
<dbReference type="SUPFAM" id="SSF55681">
    <property type="entry name" value="Class II aaRS and biotin synthetases"/>
    <property type="match status" value="1"/>
</dbReference>
<dbReference type="InterPro" id="IPR012947">
    <property type="entry name" value="tRNA_SAD"/>
</dbReference>
<dbReference type="Gene3D" id="3.30.980.10">
    <property type="entry name" value="Threonyl-trna Synthetase, Chain A, domain 2"/>
    <property type="match status" value="1"/>
</dbReference>
<keyword evidence="10 11" id="KW-0030">Aminoacyl-tRNA synthetase</keyword>
<evidence type="ECO:0000256" key="5">
    <source>
        <dbReference type="ARBA" id="ARBA00022741"/>
    </source>
</evidence>
<gene>
    <name evidence="11 14" type="primary">alaS</name>
    <name evidence="14" type="ORF">JM946_01625</name>
</gene>
<dbReference type="Pfam" id="PF01411">
    <property type="entry name" value="tRNA-synt_2c"/>
    <property type="match status" value="1"/>
</dbReference>
<dbReference type="InterPro" id="IPR018164">
    <property type="entry name" value="Ala-tRNA-synth_IIc_N"/>
</dbReference>
<keyword evidence="6 11" id="KW-0862">Zinc</keyword>
<dbReference type="InterPro" id="IPR018165">
    <property type="entry name" value="Ala-tRNA-synth_IIc_core"/>
</dbReference>
<dbReference type="PANTHER" id="PTHR11777">
    <property type="entry name" value="ALANYL-TRNA SYNTHETASE"/>
    <property type="match status" value="1"/>
</dbReference>
<dbReference type="Gene3D" id="3.30.54.20">
    <property type="match status" value="1"/>
</dbReference>
<dbReference type="PANTHER" id="PTHR11777:SF9">
    <property type="entry name" value="ALANINE--TRNA LIGASE, CYTOPLASMIC"/>
    <property type="match status" value="1"/>
</dbReference>
<keyword evidence="12" id="KW-0175">Coiled coil</keyword>
<evidence type="ECO:0000256" key="1">
    <source>
        <dbReference type="ARBA" id="ARBA00008226"/>
    </source>
</evidence>
<dbReference type="Gene3D" id="6.10.250.550">
    <property type="match status" value="1"/>
</dbReference>
<comment type="similarity">
    <text evidence="1 11">Belongs to the class-II aminoacyl-tRNA synthetase family.</text>
</comment>
<dbReference type="Gene3D" id="2.40.30.130">
    <property type="match status" value="1"/>
</dbReference>
<keyword evidence="11" id="KW-0963">Cytoplasm</keyword>
<keyword evidence="15" id="KW-1185">Reference proteome</keyword>
<dbReference type="Pfam" id="PF07973">
    <property type="entry name" value="tRNA_SAD"/>
    <property type="match status" value="1"/>
</dbReference>
<comment type="catalytic activity">
    <reaction evidence="11">
        <text>tRNA(Ala) + L-alanine + ATP = L-alanyl-tRNA(Ala) + AMP + diphosphate</text>
        <dbReference type="Rhea" id="RHEA:12540"/>
        <dbReference type="Rhea" id="RHEA-COMP:9657"/>
        <dbReference type="Rhea" id="RHEA-COMP:9923"/>
        <dbReference type="ChEBI" id="CHEBI:30616"/>
        <dbReference type="ChEBI" id="CHEBI:33019"/>
        <dbReference type="ChEBI" id="CHEBI:57972"/>
        <dbReference type="ChEBI" id="CHEBI:78442"/>
        <dbReference type="ChEBI" id="CHEBI:78497"/>
        <dbReference type="ChEBI" id="CHEBI:456215"/>
        <dbReference type="EC" id="6.1.1.7"/>
    </reaction>
</comment>
<comment type="domain">
    <text evidence="11">Consists of three domains; the N-terminal catalytic domain, the editing domain and the C-terminal C-Ala domain. The editing domain removes incorrectly charged amino acids, while the C-Ala domain, along with tRNA(Ala), serves as a bridge to cooperatively bring together the editing and aminoacylation centers thus stimulating deacylation of misacylated tRNAs.</text>
</comment>
<comment type="function">
    <text evidence="11">Catalyzes the attachment of alanine to tRNA(Ala) in a two-step reaction: alanine is first activated by ATP to form Ala-AMP and then transferred to the acceptor end of tRNA(Ala). Also edits incorrectly charged Ser-tRNA(Ala) and Gly-tRNA(Ala) via its editing domain.</text>
</comment>
<evidence type="ECO:0000256" key="8">
    <source>
        <dbReference type="ARBA" id="ARBA00022884"/>
    </source>
</evidence>
<dbReference type="InterPro" id="IPR045864">
    <property type="entry name" value="aa-tRNA-synth_II/BPL/LPL"/>
</dbReference>
<dbReference type="PRINTS" id="PR00980">
    <property type="entry name" value="TRNASYNTHALA"/>
</dbReference>
<dbReference type="SUPFAM" id="SSF101353">
    <property type="entry name" value="Putative anticodon-binding domain of alanyl-tRNA synthetase (AlaRS)"/>
    <property type="match status" value="1"/>
</dbReference>
<dbReference type="NCBIfam" id="TIGR00344">
    <property type="entry name" value="alaS"/>
    <property type="match status" value="1"/>
</dbReference>
<dbReference type="EC" id="6.1.1.7" evidence="11"/>
<dbReference type="InterPro" id="IPR003156">
    <property type="entry name" value="DHHA1_dom"/>
</dbReference>
<dbReference type="SUPFAM" id="SSF50447">
    <property type="entry name" value="Translation proteins"/>
    <property type="match status" value="1"/>
</dbReference>
<dbReference type="Pfam" id="PF02272">
    <property type="entry name" value="DHHA1"/>
    <property type="match status" value="1"/>
</dbReference>
<feature type="binding site" evidence="11">
    <location>
        <position position="565"/>
    </location>
    <ligand>
        <name>Zn(2+)</name>
        <dbReference type="ChEBI" id="CHEBI:29105"/>
    </ligand>
</feature>